<reference evidence="1" key="1">
    <citation type="submission" date="2023-03" db="EMBL/GenBank/DDBJ databases">
        <title>Massive genome expansion in bonnet fungi (Mycena s.s.) driven by repeated elements and novel gene families across ecological guilds.</title>
        <authorList>
            <consortium name="Lawrence Berkeley National Laboratory"/>
            <person name="Harder C.B."/>
            <person name="Miyauchi S."/>
            <person name="Viragh M."/>
            <person name="Kuo A."/>
            <person name="Thoen E."/>
            <person name="Andreopoulos B."/>
            <person name="Lu D."/>
            <person name="Skrede I."/>
            <person name="Drula E."/>
            <person name="Henrissat B."/>
            <person name="Morin E."/>
            <person name="Kohler A."/>
            <person name="Barry K."/>
            <person name="LaButti K."/>
            <person name="Morin E."/>
            <person name="Salamov A."/>
            <person name="Lipzen A."/>
            <person name="Mereny Z."/>
            <person name="Hegedus B."/>
            <person name="Baldrian P."/>
            <person name="Stursova M."/>
            <person name="Weitz H."/>
            <person name="Taylor A."/>
            <person name="Grigoriev I.V."/>
            <person name="Nagy L.G."/>
            <person name="Martin F."/>
            <person name="Kauserud H."/>
        </authorList>
    </citation>
    <scope>NUCLEOTIDE SEQUENCE</scope>
    <source>
        <strain evidence="1">CBHHK067</strain>
    </source>
</reference>
<dbReference type="EMBL" id="JARKIE010001293">
    <property type="protein sequence ID" value="KAJ7603424.1"/>
    <property type="molecule type" value="Genomic_DNA"/>
</dbReference>
<keyword evidence="2" id="KW-1185">Reference proteome</keyword>
<evidence type="ECO:0000313" key="2">
    <source>
        <dbReference type="Proteomes" id="UP001221757"/>
    </source>
</evidence>
<proteinExistence type="predicted"/>
<dbReference type="AlphaFoldDB" id="A0AAD7AY51"/>
<dbReference type="Proteomes" id="UP001221757">
    <property type="component" value="Unassembled WGS sequence"/>
</dbReference>
<evidence type="ECO:0000313" key="1">
    <source>
        <dbReference type="EMBL" id="KAJ7603424.1"/>
    </source>
</evidence>
<name>A0AAD7AY51_MYCRO</name>
<comment type="caution">
    <text evidence="1">The sequence shown here is derived from an EMBL/GenBank/DDBJ whole genome shotgun (WGS) entry which is preliminary data.</text>
</comment>
<protein>
    <submittedName>
        <fullName evidence="1">Uncharacterized protein</fullName>
    </submittedName>
</protein>
<organism evidence="1 2">
    <name type="scientific">Mycena rosella</name>
    <name type="common">Pink bonnet</name>
    <name type="synonym">Agaricus rosellus</name>
    <dbReference type="NCBI Taxonomy" id="1033263"/>
    <lineage>
        <taxon>Eukaryota</taxon>
        <taxon>Fungi</taxon>
        <taxon>Dikarya</taxon>
        <taxon>Basidiomycota</taxon>
        <taxon>Agaricomycotina</taxon>
        <taxon>Agaricomycetes</taxon>
        <taxon>Agaricomycetidae</taxon>
        <taxon>Agaricales</taxon>
        <taxon>Marasmiineae</taxon>
        <taxon>Mycenaceae</taxon>
        <taxon>Mycena</taxon>
    </lineage>
</organism>
<sequence length="322" mass="34660">MAIPYLVMSDACLTAALSTSHYTPTTARPIPAVIANYLLYLVLNPVDIHQHSVGAISTTAHTSILALSFPLAPCICNAFPGSTIRADLSPCRLSSFPTSPFTPQTRYNLLNLDFTPPPCTASLGILDTAAPYPLRVRTGAILYYVPAATGFPESPAPRLASQPLPFDPADAQDRLVDLSVAFGQSLGLQPNAAPHVCVYPSSLPRLRHPLVVDFRRGFTCVTLYIPFAVATRSRNVRLAASTLQSADLSAQKHVEESAIKTDFNAVRKLEILPGGIITPVPDRFSSVLSMIPPISDIHLPFTYYDRSFKSCSGIADVGKTPN</sequence>
<accession>A0AAD7AY51</accession>
<gene>
    <name evidence="1" type="ORF">B0H17DRAFT_1222462</name>
</gene>